<sequence length="125" mass="14036">MGVGGAWLDWSRKRSHVCGVPAIPRLKTYNTLHISLQTNPNRVPDTRENTGKRSRKLKTPAAHGNQSIGELFHTRNRLKMAVPPDNPSSSYSEEDLLDAHDPIPEAKQLIAHLHPEKRQRSGYQG</sequence>
<proteinExistence type="predicted"/>
<name>A0AAD1TDN9_PELCU</name>
<gene>
    <name evidence="2" type="ORF">PECUL_23A019392</name>
</gene>
<dbReference type="EMBL" id="OW240923">
    <property type="protein sequence ID" value="CAH2324100.1"/>
    <property type="molecule type" value="Genomic_DNA"/>
</dbReference>
<evidence type="ECO:0000256" key="1">
    <source>
        <dbReference type="SAM" id="MobiDB-lite"/>
    </source>
</evidence>
<keyword evidence="3" id="KW-1185">Reference proteome</keyword>
<evidence type="ECO:0000313" key="3">
    <source>
        <dbReference type="Proteomes" id="UP001295444"/>
    </source>
</evidence>
<organism evidence="2 3">
    <name type="scientific">Pelobates cultripes</name>
    <name type="common">Western spadefoot toad</name>
    <dbReference type="NCBI Taxonomy" id="61616"/>
    <lineage>
        <taxon>Eukaryota</taxon>
        <taxon>Metazoa</taxon>
        <taxon>Chordata</taxon>
        <taxon>Craniata</taxon>
        <taxon>Vertebrata</taxon>
        <taxon>Euteleostomi</taxon>
        <taxon>Amphibia</taxon>
        <taxon>Batrachia</taxon>
        <taxon>Anura</taxon>
        <taxon>Pelobatoidea</taxon>
        <taxon>Pelobatidae</taxon>
        <taxon>Pelobates</taxon>
    </lineage>
</organism>
<evidence type="ECO:0000313" key="2">
    <source>
        <dbReference type="EMBL" id="CAH2324100.1"/>
    </source>
</evidence>
<dbReference type="AlphaFoldDB" id="A0AAD1TDN9"/>
<reference evidence="2" key="1">
    <citation type="submission" date="2022-03" db="EMBL/GenBank/DDBJ databases">
        <authorList>
            <person name="Alioto T."/>
            <person name="Alioto T."/>
            <person name="Gomez Garrido J."/>
        </authorList>
    </citation>
    <scope>NUCLEOTIDE SEQUENCE</scope>
</reference>
<feature type="region of interest" description="Disordered" evidence="1">
    <location>
        <begin position="37"/>
        <end position="68"/>
    </location>
</feature>
<protein>
    <submittedName>
        <fullName evidence="2">Uncharacterized protein</fullName>
    </submittedName>
</protein>
<feature type="region of interest" description="Disordered" evidence="1">
    <location>
        <begin position="80"/>
        <end position="103"/>
    </location>
</feature>
<accession>A0AAD1TDN9</accession>
<dbReference type="Proteomes" id="UP001295444">
    <property type="component" value="Chromosome 12"/>
</dbReference>